<gene>
    <name evidence="1" type="ORF">KZO38_02655</name>
</gene>
<evidence type="ECO:0000313" key="2">
    <source>
        <dbReference type="Proteomes" id="UP000788426"/>
    </source>
</evidence>
<keyword evidence="2" id="KW-1185">Reference proteome</keyword>
<name>A0ABS6YAT2_9BACT</name>
<dbReference type="EMBL" id="JAHXCT010000002">
    <property type="protein sequence ID" value="MBW4768660.1"/>
    <property type="molecule type" value="Genomic_DNA"/>
</dbReference>
<accession>A0ABS6YAT2</accession>
<comment type="caution">
    <text evidence="1">The sequence shown here is derived from an EMBL/GenBank/DDBJ whole genome shotgun (WGS) entry which is preliminary data.</text>
</comment>
<dbReference type="Proteomes" id="UP000788426">
    <property type="component" value="Unassembled WGS sequence"/>
</dbReference>
<sequence>MIKRRILPFLFLLSLLLVFTQCNYNHLKFEGLTIDGPMEPFLQQLEKKGFKRLQGVDDMAYLKGSFAGKDSCNLFVLRNVERDLIYRVVVALPPKDTWEELESDFKYMRAQLVKTYGAPKYETEEYDGLENITKNETKMLLLNEGKCRYTATWEVDGGTIYLEISHIRANGRNCVRVLYYDKVNDVVAEN</sequence>
<protein>
    <recommendedName>
        <fullName evidence="3">Lipoprotein</fullName>
    </recommendedName>
</protein>
<organism evidence="1 2">
    <name type="scientific">Hoylesella nanceiensis</name>
    <dbReference type="NCBI Taxonomy" id="425941"/>
    <lineage>
        <taxon>Bacteria</taxon>
        <taxon>Pseudomonadati</taxon>
        <taxon>Bacteroidota</taxon>
        <taxon>Bacteroidia</taxon>
        <taxon>Bacteroidales</taxon>
        <taxon>Prevotellaceae</taxon>
        <taxon>Hoylesella</taxon>
    </lineage>
</organism>
<evidence type="ECO:0008006" key="3">
    <source>
        <dbReference type="Google" id="ProtNLM"/>
    </source>
</evidence>
<evidence type="ECO:0000313" key="1">
    <source>
        <dbReference type="EMBL" id="MBW4768660.1"/>
    </source>
</evidence>
<proteinExistence type="predicted"/>
<reference evidence="1 2" key="1">
    <citation type="submission" date="2021-07" db="EMBL/GenBank/DDBJ databases">
        <title>Genomic diversity and antimicrobial resistance of Prevotella spp. isolated from chronic lung disease airways.</title>
        <authorList>
            <person name="Webb K.A."/>
            <person name="Olagoke O.S."/>
            <person name="Baird T."/>
            <person name="Neill J."/>
            <person name="Pham A."/>
            <person name="Wells T.J."/>
            <person name="Ramsay K.A."/>
            <person name="Bell S.C."/>
            <person name="Sarovich D.S."/>
            <person name="Price E.P."/>
        </authorList>
    </citation>
    <scope>NUCLEOTIDE SEQUENCE [LARGE SCALE GENOMIC DNA]</scope>
    <source>
        <strain evidence="1 2">SCHI0011.S.12</strain>
    </source>
</reference>
<dbReference type="RefSeq" id="WP_219407803.1">
    <property type="nucleotide sequence ID" value="NZ_CALBAQ010000009.1"/>
</dbReference>